<sequence>MTQSIPLNAFRHGTLRPQTKRNLAPIVILHAVGGFSPSLSVRAKHKK</sequence>
<comment type="caution">
    <text evidence="1">The sequence shown here is derived from an EMBL/GenBank/DDBJ whole genome shotgun (WGS) entry which is preliminary data.</text>
</comment>
<reference evidence="1 2" key="1">
    <citation type="journal article" date="2024" name="Chem. Sci.">
        <title>Discovery of megapolipeptins by genome mining of a Burkholderiales bacteria collection.</title>
        <authorList>
            <person name="Paulo B.S."/>
            <person name="Recchia M.J.J."/>
            <person name="Lee S."/>
            <person name="Fergusson C.H."/>
            <person name="Romanowski S.B."/>
            <person name="Hernandez A."/>
            <person name="Krull N."/>
            <person name="Liu D.Y."/>
            <person name="Cavanagh H."/>
            <person name="Bos A."/>
            <person name="Gray C.A."/>
            <person name="Murphy B.T."/>
            <person name="Linington R.G."/>
            <person name="Eustaquio A.S."/>
        </authorList>
    </citation>
    <scope>NUCLEOTIDE SEQUENCE [LARGE SCALE GENOMIC DNA]</scope>
    <source>
        <strain evidence="1 2">RL18-126-BIB-B</strain>
    </source>
</reference>
<dbReference type="EMBL" id="JAQQDW010000083">
    <property type="protein sequence ID" value="MFM0107535.1"/>
    <property type="molecule type" value="Genomic_DNA"/>
</dbReference>
<accession>A0ACC7NL77</accession>
<keyword evidence="2" id="KW-1185">Reference proteome</keyword>
<gene>
    <name evidence="1" type="ORF">PQR01_29745</name>
</gene>
<protein>
    <submittedName>
        <fullName evidence="1">Uncharacterized protein</fullName>
    </submittedName>
</protein>
<evidence type="ECO:0000313" key="1">
    <source>
        <dbReference type="EMBL" id="MFM0107535.1"/>
    </source>
</evidence>
<dbReference type="Proteomes" id="UP001629235">
    <property type="component" value="Unassembled WGS sequence"/>
</dbReference>
<proteinExistence type="predicted"/>
<organism evidence="1 2">
    <name type="scientific">Paraburkholderia rhynchosiae</name>
    <dbReference type="NCBI Taxonomy" id="487049"/>
    <lineage>
        <taxon>Bacteria</taxon>
        <taxon>Pseudomonadati</taxon>
        <taxon>Pseudomonadota</taxon>
        <taxon>Betaproteobacteria</taxon>
        <taxon>Burkholderiales</taxon>
        <taxon>Burkholderiaceae</taxon>
        <taxon>Paraburkholderia</taxon>
    </lineage>
</organism>
<name>A0ACC7NL77_9BURK</name>
<evidence type="ECO:0000313" key="2">
    <source>
        <dbReference type="Proteomes" id="UP001629235"/>
    </source>
</evidence>